<evidence type="ECO:0000313" key="1">
    <source>
        <dbReference type="EMBL" id="OGG92740.1"/>
    </source>
</evidence>
<comment type="caution">
    <text evidence="1">The sequence shown here is derived from an EMBL/GenBank/DDBJ whole genome shotgun (WGS) entry which is preliminary data.</text>
</comment>
<organism evidence="1 2">
    <name type="scientific">Candidatus Kaiserbacteria bacterium RIFOXYD1_FULL_47_14</name>
    <dbReference type="NCBI Taxonomy" id="1798533"/>
    <lineage>
        <taxon>Bacteria</taxon>
        <taxon>Candidatus Kaiseribacteriota</taxon>
    </lineage>
</organism>
<gene>
    <name evidence="1" type="ORF">A2609_01420</name>
</gene>
<accession>A0A1F6G3Q4</accession>
<reference evidence="1 2" key="1">
    <citation type="journal article" date="2016" name="Nat. Commun.">
        <title>Thousands of microbial genomes shed light on interconnected biogeochemical processes in an aquifer system.</title>
        <authorList>
            <person name="Anantharaman K."/>
            <person name="Brown C.T."/>
            <person name="Hug L.A."/>
            <person name="Sharon I."/>
            <person name="Castelle C.J."/>
            <person name="Probst A.J."/>
            <person name="Thomas B.C."/>
            <person name="Singh A."/>
            <person name="Wilkins M.J."/>
            <person name="Karaoz U."/>
            <person name="Brodie E.L."/>
            <person name="Williams K.H."/>
            <person name="Hubbard S.S."/>
            <person name="Banfield J.F."/>
        </authorList>
    </citation>
    <scope>NUCLEOTIDE SEQUENCE [LARGE SCALE GENOMIC DNA]</scope>
</reference>
<dbReference type="Proteomes" id="UP000176867">
    <property type="component" value="Unassembled WGS sequence"/>
</dbReference>
<protein>
    <submittedName>
        <fullName evidence="1">Uncharacterized protein</fullName>
    </submittedName>
</protein>
<sequence length="194" mass="21758">MTAFKQIFLEVKQGGIMSKRRRHTHAPAGNEAKLLTVITIVTIDDGDTPFVAREKFRGGEEVDGVKVSWIGRGFREDFLDMEENITQKVPKTVRVHKLGVNALDLTICTELGDARRTMLFHLWGLLKKQGMGQEGLLFGDGCCYTTNIAYVCKKNGSPRTVHIRWDFEDDGWLIDSCHISDPHRQIAGTGVISL</sequence>
<evidence type="ECO:0000313" key="2">
    <source>
        <dbReference type="Proteomes" id="UP000176867"/>
    </source>
</evidence>
<dbReference type="EMBL" id="MFMU01000021">
    <property type="protein sequence ID" value="OGG92740.1"/>
    <property type="molecule type" value="Genomic_DNA"/>
</dbReference>
<name>A0A1F6G3Q4_9BACT</name>
<proteinExistence type="predicted"/>
<dbReference type="AlphaFoldDB" id="A0A1F6G3Q4"/>
<dbReference type="STRING" id="1798533.A2609_01420"/>